<accession>A0AAD5VEW5</accession>
<dbReference type="PROSITE" id="PS50822">
    <property type="entry name" value="PIWI"/>
    <property type="match status" value="1"/>
</dbReference>
<evidence type="ECO:0000313" key="3">
    <source>
        <dbReference type="EMBL" id="KAJ3552291.1"/>
    </source>
</evidence>
<dbReference type="SMART" id="SM01163">
    <property type="entry name" value="DUF1785"/>
    <property type="match status" value="1"/>
</dbReference>
<proteinExistence type="predicted"/>
<protein>
    <recommendedName>
        <fullName evidence="5">Argonaute-like protein</fullName>
    </recommendedName>
</protein>
<dbReference type="SUPFAM" id="SSF53098">
    <property type="entry name" value="Ribonuclease H-like"/>
    <property type="match status" value="1"/>
</dbReference>
<dbReference type="PROSITE" id="PS50821">
    <property type="entry name" value="PAZ"/>
    <property type="match status" value="1"/>
</dbReference>
<dbReference type="SUPFAM" id="SSF101690">
    <property type="entry name" value="PAZ domain"/>
    <property type="match status" value="1"/>
</dbReference>
<dbReference type="Pfam" id="PF08699">
    <property type="entry name" value="ArgoL1"/>
    <property type="match status" value="1"/>
</dbReference>
<dbReference type="Gene3D" id="3.30.420.10">
    <property type="entry name" value="Ribonuclease H-like superfamily/Ribonuclease H"/>
    <property type="match status" value="1"/>
</dbReference>
<dbReference type="Pfam" id="PF02170">
    <property type="entry name" value="PAZ"/>
    <property type="match status" value="1"/>
</dbReference>
<feature type="domain" description="Piwi" evidence="2">
    <location>
        <begin position="473"/>
        <end position="782"/>
    </location>
</feature>
<dbReference type="Gene3D" id="3.40.50.2300">
    <property type="match status" value="1"/>
</dbReference>
<reference evidence="3" key="1">
    <citation type="submission" date="2022-07" db="EMBL/GenBank/DDBJ databases">
        <title>Genome Sequence of Leucocoprinus birnbaumii.</title>
        <authorList>
            <person name="Buettner E."/>
        </authorList>
    </citation>
    <scope>NUCLEOTIDE SEQUENCE</scope>
    <source>
        <strain evidence="3">VT141</strain>
    </source>
</reference>
<evidence type="ECO:0008006" key="5">
    <source>
        <dbReference type="Google" id="ProtNLM"/>
    </source>
</evidence>
<dbReference type="PANTHER" id="PTHR22891">
    <property type="entry name" value="EUKARYOTIC TRANSLATION INITIATION FACTOR 2C"/>
    <property type="match status" value="1"/>
</dbReference>
<dbReference type="InterPro" id="IPR012337">
    <property type="entry name" value="RNaseH-like_sf"/>
</dbReference>
<dbReference type="CDD" id="cd02846">
    <property type="entry name" value="PAZ_argonaute_like"/>
    <property type="match status" value="1"/>
</dbReference>
<dbReference type="GO" id="GO:0003723">
    <property type="term" value="F:RNA binding"/>
    <property type="evidence" value="ECO:0007669"/>
    <property type="project" value="InterPro"/>
</dbReference>
<name>A0AAD5VEW5_9AGAR</name>
<organism evidence="3 4">
    <name type="scientific">Leucocoprinus birnbaumii</name>
    <dbReference type="NCBI Taxonomy" id="56174"/>
    <lineage>
        <taxon>Eukaryota</taxon>
        <taxon>Fungi</taxon>
        <taxon>Dikarya</taxon>
        <taxon>Basidiomycota</taxon>
        <taxon>Agaricomycotina</taxon>
        <taxon>Agaricomycetes</taxon>
        <taxon>Agaricomycetidae</taxon>
        <taxon>Agaricales</taxon>
        <taxon>Agaricineae</taxon>
        <taxon>Agaricaceae</taxon>
        <taxon>Leucocoprinus</taxon>
    </lineage>
</organism>
<sequence length="818" mass="91874">MMHPSVASRFSEIKPENESFRFNMRVIRHLQTQVDPETFTPLAVYDGRRMMFAARELPLGPQHSGRWTFTLGPPNPNARRPPTPYEVTIKKVADRNPELLSQFVAGRNAADEAITATLQALNIAIRDDVMQQYPTNSKSFFTPDERRDIGGGVELWRGYFQSVRPAANRLLINVDVTTAMMYKSGNLLDVCLSFFDERNPRALAPRSGFTARKITRLAKFLSNLSVRTPHINKTRVIKGLSRAGARDLSFVDSNGRTITVERYFREQANITLQNPDVTNTGALIPLELCQVEPGKIMKKELFQDKTREMVEFSRMRPSDRFNNIKRGLELLSFDRSPIVQHFGIRVASVDPLSIPARVLPTPPLNYNSASRDKSVRPSNGSWNMVDKKFYRSATIRKWVIIVYETQQRFNQQAVDRLIKDLVGAARAAGMTVLMDSPVVKWCNAQGNVPDQFRQAGMECVARQPEANKEGPGLFIAVLPNVAGDVYTAIKHFGDITKGVPTQCMVASKCLKANNQYWNNILLKINPKLGGINNILDPNDPASAFLKEQTIVLGADVNHAAPHTQGIPSYASIVGNVDSNAVKYVAVTRAQESRREDITNLKDMCLYIINKYKGYQAIVEKNQPSKATPKRLLFFRDGVSEGEFEIVKERELKALQDACREARINPKITFIVVGKRHHYRFCPQNQRDSDKSGNCPAGMVVDEAITHPIDFDYYLLSHGGIIGTSRPAHYSVIHDENRFSADSLQVLSFSLCHIFARATRSVSIPAPVYYAHLVSKRAKNHYDPRSTSDTASSTADGSQTLIESFRSLHENQAGNMYFM</sequence>
<dbReference type="Gene3D" id="2.170.260.10">
    <property type="entry name" value="paz domain"/>
    <property type="match status" value="1"/>
</dbReference>
<dbReference type="InterPro" id="IPR003165">
    <property type="entry name" value="Piwi"/>
</dbReference>
<comment type="caution">
    <text evidence="3">The sequence shown here is derived from an EMBL/GenBank/DDBJ whole genome shotgun (WGS) entry which is preliminary data.</text>
</comment>
<dbReference type="InterPro" id="IPR036397">
    <property type="entry name" value="RNaseH_sf"/>
</dbReference>
<dbReference type="InterPro" id="IPR036085">
    <property type="entry name" value="PAZ_dom_sf"/>
</dbReference>
<gene>
    <name evidence="3" type="ORF">NP233_g12914</name>
</gene>
<dbReference type="Pfam" id="PF02171">
    <property type="entry name" value="Piwi"/>
    <property type="match status" value="1"/>
</dbReference>
<dbReference type="InterPro" id="IPR014811">
    <property type="entry name" value="ArgoL1"/>
</dbReference>
<dbReference type="CDD" id="cd04657">
    <property type="entry name" value="Piwi_ago-like"/>
    <property type="match status" value="1"/>
</dbReference>
<evidence type="ECO:0000313" key="4">
    <source>
        <dbReference type="Proteomes" id="UP001213000"/>
    </source>
</evidence>
<dbReference type="InterPro" id="IPR032472">
    <property type="entry name" value="ArgoL2"/>
</dbReference>
<dbReference type="AlphaFoldDB" id="A0AAD5VEW5"/>
<dbReference type="Pfam" id="PF16486">
    <property type="entry name" value="ArgoN"/>
    <property type="match status" value="1"/>
</dbReference>
<dbReference type="Pfam" id="PF16487">
    <property type="entry name" value="ArgoMid"/>
    <property type="match status" value="1"/>
</dbReference>
<feature type="domain" description="PAZ" evidence="1">
    <location>
        <begin position="186"/>
        <end position="293"/>
    </location>
</feature>
<dbReference type="InterPro" id="IPR045246">
    <property type="entry name" value="Piwi_ago-like"/>
</dbReference>
<evidence type="ECO:0000259" key="1">
    <source>
        <dbReference type="PROSITE" id="PS50821"/>
    </source>
</evidence>
<dbReference type="InterPro" id="IPR032474">
    <property type="entry name" value="Argonaute_N"/>
</dbReference>
<dbReference type="Pfam" id="PF16488">
    <property type="entry name" value="ArgoL2"/>
    <property type="match status" value="1"/>
</dbReference>
<dbReference type="SMART" id="SM00950">
    <property type="entry name" value="Piwi"/>
    <property type="match status" value="1"/>
</dbReference>
<dbReference type="InterPro" id="IPR032473">
    <property type="entry name" value="Argonaute_Mid_dom"/>
</dbReference>
<dbReference type="EMBL" id="JANIEX010002073">
    <property type="protein sequence ID" value="KAJ3552291.1"/>
    <property type="molecule type" value="Genomic_DNA"/>
</dbReference>
<evidence type="ECO:0000259" key="2">
    <source>
        <dbReference type="PROSITE" id="PS50822"/>
    </source>
</evidence>
<keyword evidence="4" id="KW-1185">Reference proteome</keyword>
<dbReference type="InterPro" id="IPR003100">
    <property type="entry name" value="PAZ_dom"/>
</dbReference>
<dbReference type="Proteomes" id="UP001213000">
    <property type="component" value="Unassembled WGS sequence"/>
</dbReference>